<feature type="compositionally biased region" description="Pro residues" evidence="2">
    <location>
        <begin position="1"/>
        <end position="15"/>
    </location>
</feature>
<accession>A0AAP0WUE9</accession>
<dbReference type="PANTHER" id="PTHR13890">
    <property type="entry name" value="RNA SPLICING PROTEIN MRS2, MITOCHONDRIAL"/>
    <property type="match status" value="1"/>
</dbReference>
<comment type="caution">
    <text evidence="3">The sequence shown here is derived from an EMBL/GenBank/DDBJ whole genome shotgun (WGS) entry which is preliminary data.</text>
</comment>
<comment type="similarity">
    <text evidence="1">Belongs to the CorA metal ion transporter (MIT) (TC 1.A.35.5) family.</text>
</comment>
<dbReference type="PANTHER" id="PTHR13890:SF35">
    <property type="entry name" value="MAGNESIUM TRANSPORTER MRS2-3"/>
    <property type="match status" value="1"/>
</dbReference>
<gene>
    <name evidence="3" type="ORF">L1049_006964</name>
</gene>
<reference evidence="3 4" key="1">
    <citation type="journal article" date="2024" name="Plant J.">
        <title>Genome sequences and population genomics reveal climatic adaptation and genomic divergence between two closely related sweetgum species.</title>
        <authorList>
            <person name="Xu W.Q."/>
            <person name="Ren C.Q."/>
            <person name="Zhang X.Y."/>
            <person name="Comes H.P."/>
            <person name="Liu X.H."/>
            <person name="Li Y.G."/>
            <person name="Kettle C.J."/>
            <person name="Jalonen R."/>
            <person name="Gaisberger H."/>
            <person name="Ma Y.Z."/>
            <person name="Qiu Y.X."/>
        </authorList>
    </citation>
    <scope>NUCLEOTIDE SEQUENCE [LARGE SCALE GENOMIC DNA]</scope>
    <source>
        <strain evidence="3">Hangzhou</strain>
    </source>
</reference>
<dbReference type="AlphaFoldDB" id="A0AAP0WUE9"/>
<evidence type="ECO:0000256" key="2">
    <source>
        <dbReference type="SAM" id="MobiDB-lite"/>
    </source>
</evidence>
<keyword evidence="4" id="KW-1185">Reference proteome</keyword>
<organism evidence="3 4">
    <name type="scientific">Liquidambar formosana</name>
    <name type="common">Formosan gum</name>
    <dbReference type="NCBI Taxonomy" id="63359"/>
    <lineage>
        <taxon>Eukaryota</taxon>
        <taxon>Viridiplantae</taxon>
        <taxon>Streptophyta</taxon>
        <taxon>Embryophyta</taxon>
        <taxon>Tracheophyta</taxon>
        <taxon>Spermatophyta</taxon>
        <taxon>Magnoliopsida</taxon>
        <taxon>eudicotyledons</taxon>
        <taxon>Gunneridae</taxon>
        <taxon>Pentapetalae</taxon>
        <taxon>Saxifragales</taxon>
        <taxon>Altingiaceae</taxon>
        <taxon>Liquidambar</taxon>
    </lineage>
</organism>
<protein>
    <submittedName>
        <fullName evidence="3">Uncharacterized protein</fullName>
    </submittedName>
</protein>
<feature type="region of interest" description="Disordered" evidence="2">
    <location>
        <begin position="1"/>
        <end position="40"/>
    </location>
</feature>
<evidence type="ECO:0000313" key="4">
    <source>
        <dbReference type="Proteomes" id="UP001415857"/>
    </source>
</evidence>
<proteinExistence type="inferred from homology"/>
<evidence type="ECO:0000256" key="1">
    <source>
        <dbReference type="ARBA" id="ARBA00007535"/>
    </source>
</evidence>
<dbReference type="EMBL" id="JBBPBK010000010">
    <property type="protein sequence ID" value="KAK9277421.1"/>
    <property type="molecule type" value="Genomic_DNA"/>
</dbReference>
<dbReference type="InterPro" id="IPR039204">
    <property type="entry name" value="MRS2-like"/>
</dbReference>
<dbReference type="Proteomes" id="UP001415857">
    <property type="component" value="Unassembled WGS sequence"/>
</dbReference>
<dbReference type="GO" id="GO:0015095">
    <property type="term" value="F:magnesium ion transmembrane transporter activity"/>
    <property type="evidence" value="ECO:0007669"/>
    <property type="project" value="UniProtKB-ARBA"/>
</dbReference>
<evidence type="ECO:0000313" key="3">
    <source>
        <dbReference type="EMBL" id="KAK9277421.1"/>
    </source>
</evidence>
<sequence length="335" mass="37045">MPTSPDPPPPPPSAQSPPLGSARRGRAFGCGSSLTPQAEPRLWEAGKQASMRRTGLPARDLWMLDPFLSYPSTVLGRKRAIVINLEHIKAIMTAQEALILNFKDPSVMPFVEQLQLRIQHFHQPTKSQVEYCFQRAQRLLTLLDLHPILASMWRTVGEWRLVPLGKGYYDIHFYHAEDMRKEPCNNALAVLDKEPEKAAEQILEVADTKAINSSNDDPDNIAAIIPTIVNKEAFPNSNVVEANAFGRVGIADITKSLDNAISSGTRDGTPLNVGNLVRNIVNTGGSQNLVDSTHHAGFEDDNPFSLLLEEQVNLLLCKKVDKDNAQFKQVVSKSQ</sequence>
<dbReference type="Gene3D" id="2.40.128.330">
    <property type="match status" value="1"/>
</dbReference>
<name>A0AAP0WUE9_LIQFO</name>